<evidence type="ECO:0008006" key="4">
    <source>
        <dbReference type="Google" id="ProtNLM"/>
    </source>
</evidence>
<evidence type="ECO:0000313" key="2">
    <source>
        <dbReference type="EMBL" id="CAK0817156.1"/>
    </source>
</evidence>
<protein>
    <recommendedName>
        <fullName evidence="4">Phospholipase B-like</fullName>
    </recommendedName>
</protein>
<gene>
    <name evidence="2" type="ORF">PCOR1329_LOCUS19843</name>
</gene>
<keyword evidence="3" id="KW-1185">Reference proteome</keyword>
<feature type="non-terminal residue" evidence="2">
    <location>
        <position position="230"/>
    </location>
</feature>
<proteinExistence type="predicted"/>
<organism evidence="2 3">
    <name type="scientific">Prorocentrum cordatum</name>
    <dbReference type="NCBI Taxonomy" id="2364126"/>
    <lineage>
        <taxon>Eukaryota</taxon>
        <taxon>Sar</taxon>
        <taxon>Alveolata</taxon>
        <taxon>Dinophyceae</taxon>
        <taxon>Prorocentrales</taxon>
        <taxon>Prorocentraceae</taxon>
        <taxon>Prorocentrum</taxon>
    </lineage>
</organism>
<evidence type="ECO:0000313" key="3">
    <source>
        <dbReference type="Proteomes" id="UP001189429"/>
    </source>
</evidence>
<comment type="caution">
    <text evidence="2">The sequence shown here is derived from an EMBL/GenBank/DDBJ whole genome shotgun (WGS) entry which is preliminary data.</text>
</comment>
<evidence type="ECO:0000256" key="1">
    <source>
        <dbReference type="SAM" id="MobiDB-lite"/>
    </source>
</evidence>
<name>A0ABN9RHG3_9DINO</name>
<dbReference type="EMBL" id="CAUYUJ010006373">
    <property type="protein sequence ID" value="CAK0817156.1"/>
    <property type="molecule type" value="Genomic_DNA"/>
</dbReference>
<accession>A0ABN9RHG3</accession>
<feature type="region of interest" description="Disordered" evidence="1">
    <location>
        <begin position="41"/>
        <end position="68"/>
    </location>
</feature>
<reference evidence="2" key="1">
    <citation type="submission" date="2023-10" db="EMBL/GenBank/DDBJ databases">
        <authorList>
            <person name="Chen Y."/>
            <person name="Shah S."/>
            <person name="Dougan E. K."/>
            <person name="Thang M."/>
            <person name="Chan C."/>
        </authorList>
    </citation>
    <scope>NUCLEOTIDE SEQUENCE [LARGE SCALE GENOMIC DNA]</scope>
</reference>
<sequence>MLPRRLKKKKKHNQWRRTMRIGLATTTASRRLPRIRTRGRSHIGASGEPWVGAPARAHGTGRALPGRRDGHGRAAFTADALWPAAGAEPVLAQGPWEALGSFAAGRPAAVARGWTEETEGGTAGALCSGALAAGASPWYASFVLEGGDARALVAALCPDPPGGTAAAEALGAAGRPTGVAWAFFGSNPGGGPLLGKPEHVDGLRPGWLTAHAQLCGRKAPSGAAKTGVRR</sequence>
<dbReference type="Proteomes" id="UP001189429">
    <property type="component" value="Unassembled WGS sequence"/>
</dbReference>